<dbReference type="HOGENOM" id="CLU_072845_1_0_1"/>
<organism evidence="2 3">
    <name type="scientific">Wickerhamomyces ciferrii (strain ATCC 14091 / BCRC 22168 / CBS 111 / JCM 3599 / NBRC 0793 / NRRL Y-1031 F-60-10)</name>
    <name type="common">Yeast</name>
    <name type="synonym">Pichia ciferrii</name>
    <dbReference type="NCBI Taxonomy" id="1206466"/>
    <lineage>
        <taxon>Eukaryota</taxon>
        <taxon>Fungi</taxon>
        <taxon>Dikarya</taxon>
        <taxon>Ascomycota</taxon>
        <taxon>Saccharomycotina</taxon>
        <taxon>Saccharomycetes</taxon>
        <taxon>Phaffomycetales</taxon>
        <taxon>Wickerhamomycetaceae</taxon>
        <taxon>Wickerhamomyces</taxon>
    </lineage>
</organism>
<reference evidence="2 3" key="1">
    <citation type="journal article" date="2012" name="Eukaryot. Cell">
        <title>Draft genome sequence of Wickerhamomyces ciferrii NRRL Y-1031 F-60-10.</title>
        <authorList>
            <person name="Schneider J."/>
            <person name="Andrea H."/>
            <person name="Blom J."/>
            <person name="Jaenicke S."/>
            <person name="Ruckert C."/>
            <person name="Schorsch C."/>
            <person name="Szczepanowski R."/>
            <person name="Farwick M."/>
            <person name="Goesmann A."/>
            <person name="Puhler A."/>
            <person name="Schaffer S."/>
            <person name="Tauch A."/>
            <person name="Kohler T."/>
            <person name="Brinkrolf K."/>
        </authorList>
    </citation>
    <scope>NUCLEOTIDE SEQUENCE [LARGE SCALE GENOMIC DNA]</scope>
    <source>
        <strain evidence="3">ATCC 14091 / BCRC 22168 / CBS 111 / JCM 3599 / NBRC 0793 / NRRL Y-1031 F-60-10</strain>
    </source>
</reference>
<evidence type="ECO:0000313" key="2">
    <source>
        <dbReference type="EMBL" id="CCH42695.1"/>
    </source>
</evidence>
<dbReference type="GO" id="GO:0042797">
    <property type="term" value="P:tRNA transcription by RNA polymerase III"/>
    <property type="evidence" value="ECO:0007669"/>
    <property type="project" value="TreeGrafter"/>
</dbReference>
<keyword evidence="2" id="KW-0240">DNA-directed RNA polymerase</keyword>
<dbReference type="PANTHER" id="PTHR12069">
    <property type="entry name" value="DNA-DIRECTED RNA POLYMERASES III 80 KDA POLYPEPTIDE RNA POLYMERASE III SUBUNIT 5"/>
    <property type="match status" value="1"/>
</dbReference>
<dbReference type="AlphaFoldDB" id="K0KC89"/>
<name>K0KC89_WICCF</name>
<protein>
    <submittedName>
        <fullName evidence="2">DNA-directed RNA polymerase III subunit</fullName>
    </submittedName>
</protein>
<dbReference type="GO" id="GO:0005666">
    <property type="term" value="C:RNA polymerase III complex"/>
    <property type="evidence" value="ECO:0007669"/>
    <property type="project" value="TreeGrafter"/>
</dbReference>
<accession>K0KC89</accession>
<dbReference type="eggNOG" id="KOG2354">
    <property type="taxonomic scope" value="Eukaryota"/>
</dbReference>
<evidence type="ECO:0000256" key="1">
    <source>
        <dbReference type="SAM" id="MobiDB-lite"/>
    </source>
</evidence>
<feature type="region of interest" description="Disordered" evidence="1">
    <location>
        <begin position="1"/>
        <end position="40"/>
    </location>
</feature>
<dbReference type="InterPro" id="IPR006886">
    <property type="entry name" value="RNA_pol_III_Rpc5"/>
</dbReference>
<dbReference type="FunCoup" id="K0KC89">
    <property type="interactions" value="143"/>
</dbReference>
<dbReference type="InParanoid" id="K0KC89"/>
<proteinExistence type="predicted"/>
<evidence type="ECO:0000313" key="3">
    <source>
        <dbReference type="Proteomes" id="UP000009328"/>
    </source>
</evidence>
<gene>
    <name evidence="2" type="primary">RPC5</name>
    <name evidence="2" type="ORF">BN7_2239</name>
</gene>
<keyword evidence="2" id="KW-0804">Transcription</keyword>
<sequence>MSNKLFVKEDEDDEVGPSPSITSSSHSYSTYFNNEEDSQDLDDPIIKEIPVILKQPNPDQRILLLQYPGRPTTRPFINENRVWESREKINTDVIEVDVPIDTTRFYDSTKNDNWGIVEKQTLRGVMNESDGYYAASVQDGELILIPVKKVSQMRPAFNYIDKEAADKKELNRLENNGNGNNHNNSGVQVVQMSVKGSADNAPRLGGALLARKNADEEEFVQVPWSDVNDEETVEVRNKVLTVYNKSELASNTTNDDYINMLVHDTIVE</sequence>
<dbReference type="Pfam" id="PF04801">
    <property type="entry name" value="RPC5"/>
    <property type="match status" value="1"/>
</dbReference>
<feature type="compositionally biased region" description="Low complexity" evidence="1">
    <location>
        <begin position="17"/>
        <end position="31"/>
    </location>
</feature>
<dbReference type="STRING" id="1206466.K0KC89"/>
<dbReference type="PANTHER" id="PTHR12069:SF0">
    <property type="entry name" value="DNA-DIRECTED RNA POLYMERASE III SUBUNIT RPC5"/>
    <property type="match status" value="1"/>
</dbReference>
<keyword evidence="3" id="KW-1185">Reference proteome</keyword>
<dbReference type="EMBL" id="CAIF01000050">
    <property type="protein sequence ID" value="CCH42695.1"/>
    <property type="molecule type" value="Genomic_DNA"/>
</dbReference>
<dbReference type="Proteomes" id="UP000009328">
    <property type="component" value="Unassembled WGS sequence"/>
</dbReference>
<comment type="caution">
    <text evidence="2">The sequence shown here is derived from an EMBL/GenBank/DDBJ whole genome shotgun (WGS) entry which is preliminary data.</text>
</comment>